<dbReference type="Pfam" id="PF05685">
    <property type="entry name" value="Uma2"/>
    <property type="match status" value="1"/>
</dbReference>
<evidence type="ECO:0000313" key="2">
    <source>
        <dbReference type="EMBL" id="QDV32445.1"/>
    </source>
</evidence>
<reference evidence="2 3" key="1">
    <citation type="submission" date="2019-02" db="EMBL/GenBank/DDBJ databases">
        <title>Deep-cultivation of Planctomycetes and their phenomic and genomic characterization uncovers novel biology.</title>
        <authorList>
            <person name="Wiegand S."/>
            <person name="Jogler M."/>
            <person name="Boedeker C."/>
            <person name="Pinto D."/>
            <person name="Vollmers J."/>
            <person name="Rivas-Marin E."/>
            <person name="Kohn T."/>
            <person name="Peeters S.H."/>
            <person name="Heuer A."/>
            <person name="Rast P."/>
            <person name="Oberbeckmann S."/>
            <person name="Bunk B."/>
            <person name="Jeske O."/>
            <person name="Meyerdierks A."/>
            <person name="Storesund J.E."/>
            <person name="Kallscheuer N."/>
            <person name="Luecker S."/>
            <person name="Lage O.M."/>
            <person name="Pohl T."/>
            <person name="Merkel B.J."/>
            <person name="Hornburger P."/>
            <person name="Mueller R.-W."/>
            <person name="Bruemmer F."/>
            <person name="Labrenz M."/>
            <person name="Spormann A.M."/>
            <person name="Op den Camp H."/>
            <person name="Overmann J."/>
            <person name="Amann R."/>
            <person name="Jetten M.S.M."/>
            <person name="Mascher T."/>
            <person name="Medema M.H."/>
            <person name="Devos D.P."/>
            <person name="Kaster A.-K."/>
            <person name="Ovreas L."/>
            <person name="Rohde M."/>
            <person name="Galperin M.Y."/>
            <person name="Jogler C."/>
        </authorList>
    </citation>
    <scope>NUCLEOTIDE SEQUENCE [LARGE SCALE GENOMIC DNA]</scope>
    <source>
        <strain evidence="2 3">ElP</strain>
    </source>
</reference>
<evidence type="ECO:0000313" key="3">
    <source>
        <dbReference type="Proteomes" id="UP000317835"/>
    </source>
</evidence>
<dbReference type="AlphaFoldDB" id="A0A518GV27"/>
<gene>
    <name evidence="2" type="ORF">ElP_02770</name>
</gene>
<feature type="domain" description="Putative restriction endonuclease" evidence="1">
    <location>
        <begin position="28"/>
        <end position="189"/>
    </location>
</feature>
<evidence type="ECO:0000259" key="1">
    <source>
        <dbReference type="Pfam" id="PF05685"/>
    </source>
</evidence>
<dbReference type="Gene3D" id="3.90.1570.10">
    <property type="entry name" value="tt1808, chain A"/>
    <property type="match status" value="1"/>
</dbReference>
<dbReference type="EMBL" id="CP036426">
    <property type="protein sequence ID" value="QDV32445.1"/>
    <property type="molecule type" value="Genomic_DNA"/>
</dbReference>
<dbReference type="PANTHER" id="PTHR35400:SF1">
    <property type="entry name" value="SLR1083 PROTEIN"/>
    <property type="match status" value="1"/>
</dbReference>
<dbReference type="PANTHER" id="PTHR35400">
    <property type="entry name" value="SLR1083 PROTEIN"/>
    <property type="match status" value="1"/>
</dbReference>
<dbReference type="Proteomes" id="UP000317835">
    <property type="component" value="Chromosome"/>
</dbReference>
<dbReference type="RefSeq" id="WP_197446634.1">
    <property type="nucleotide sequence ID" value="NZ_CP036426.1"/>
</dbReference>
<organism evidence="2 3">
    <name type="scientific">Tautonia plasticadhaerens</name>
    <dbReference type="NCBI Taxonomy" id="2527974"/>
    <lineage>
        <taxon>Bacteria</taxon>
        <taxon>Pseudomonadati</taxon>
        <taxon>Planctomycetota</taxon>
        <taxon>Planctomycetia</taxon>
        <taxon>Isosphaerales</taxon>
        <taxon>Isosphaeraceae</taxon>
        <taxon>Tautonia</taxon>
    </lineage>
</organism>
<dbReference type="KEGG" id="tpla:ElP_02770"/>
<keyword evidence="3" id="KW-1185">Reference proteome</keyword>
<name>A0A518GV27_9BACT</name>
<dbReference type="InterPro" id="IPR008538">
    <property type="entry name" value="Uma2"/>
</dbReference>
<accession>A0A518GV27</accession>
<protein>
    <recommendedName>
        <fullName evidence="1">Putative restriction endonuclease domain-containing protein</fullName>
    </recommendedName>
</protein>
<proteinExistence type="predicted"/>
<dbReference type="CDD" id="cd06260">
    <property type="entry name" value="DUF820-like"/>
    <property type="match status" value="1"/>
</dbReference>
<dbReference type="SUPFAM" id="SSF52980">
    <property type="entry name" value="Restriction endonuclease-like"/>
    <property type="match status" value="1"/>
</dbReference>
<sequence>MATARRRTSTGPRSRRRHTPYRVGLDLYHRIAELGLLGPRDKVVLLDGILVNKMTKGDPHISTVKLIVVGLGRVVPQEFHVSKEDPIALPGGPWGGDSEPEPDVLVLRGTIRDYNARKPGPADVPLIVEVADSSLYEDRRHITRFAWAGIPVCWLVNLRKRTIEVYTDPSGPGEDPRYATVRTLGEADPIPVVIDGRDCGSIPARDLLP</sequence>
<dbReference type="InterPro" id="IPR011335">
    <property type="entry name" value="Restrct_endonuc-II-like"/>
</dbReference>
<dbReference type="InterPro" id="IPR012296">
    <property type="entry name" value="Nuclease_put_TT1808"/>
</dbReference>